<sequence length="87" mass="10523">MSQWKWYVYIIECLDGTFYTGMTWKPELRYDQHLSGLGGKYTSIHGVKSLVYYEEHFDYQEARSREKQIKGWSQKKKKSILIDNFKM</sequence>
<evidence type="ECO:0000313" key="3">
    <source>
        <dbReference type="EMBL" id="OGE38494.1"/>
    </source>
</evidence>
<dbReference type="PROSITE" id="PS50164">
    <property type="entry name" value="GIY_YIG"/>
    <property type="match status" value="1"/>
</dbReference>
<feature type="domain" description="GIY-YIG" evidence="2">
    <location>
        <begin position="4"/>
        <end position="79"/>
    </location>
</feature>
<evidence type="ECO:0000256" key="1">
    <source>
        <dbReference type="ARBA" id="ARBA00007435"/>
    </source>
</evidence>
<evidence type="ECO:0000313" key="4">
    <source>
        <dbReference type="Proteomes" id="UP000176527"/>
    </source>
</evidence>
<dbReference type="CDD" id="cd10456">
    <property type="entry name" value="GIY-YIG_UPF0213"/>
    <property type="match status" value="1"/>
</dbReference>
<comment type="caution">
    <text evidence="3">The sequence shown here is derived from an EMBL/GenBank/DDBJ whole genome shotgun (WGS) entry which is preliminary data.</text>
</comment>
<comment type="similarity">
    <text evidence="1">Belongs to the UPF0213 family.</text>
</comment>
<evidence type="ECO:0000259" key="2">
    <source>
        <dbReference type="PROSITE" id="PS50164"/>
    </source>
</evidence>
<dbReference type="Pfam" id="PF01541">
    <property type="entry name" value="GIY-YIG"/>
    <property type="match status" value="1"/>
</dbReference>
<dbReference type="PANTHER" id="PTHR34477">
    <property type="entry name" value="UPF0213 PROTEIN YHBQ"/>
    <property type="match status" value="1"/>
</dbReference>
<dbReference type="Proteomes" id="UP000176527">
    <property type="component" value="Unassembled WGS sequence"/>
</dbReference>
<dbReference type="InterPro" id="IPR035901">
    <property type="entry name" value="GIY-YIG_endonuc_sf"/>
</dbReference>
<protein>
    <recommendedName>
        <fullName evidence="2">GIY-YIG domain-containing protein</fullName>
    </recommendedName>
</protein>
<dbReference type="InterPro" id="IPR000305">
    <property type="entry name" value="GIY-YIG_endonuc"/>
</dbReference>
<reference evidence="3 4" key="1">
    <citation type="journal article" date="2016" name="Nat. Commun.">
        <title>Thousands of microbial genomes shed light on interconnected biogeochemical processes in an aquifer system.</title>
        <authorList>
            <person name="Anantharaman K."/>
            <person name="Brown C.T."/>
            <person name="Hug L.A."/>
            <person name="Sharon I."/>
            <person name="Castelle C.J."/>
            <person name="Probst A.J."/>
            <person name="Thomas B.C."/>
            <person name="Singh A."/>
            <person name="Wilkins M.J."/>
            <person name="Karaoz U."/>
            <person name="Brodie E.L."/>
            <person name="Williams K.H."/>
            <person name="Hubbard S.S."/>
            <person name="Banfield J.F."/>
        </authorList>
    </citation>
    <scope>NUCLEOTIDE SEQUENCE [LARGE SCALE GENOMIC DNA]</scope>
</reference>
<name>A0A1F5KCC8_9BACT</name>
<dbReference type="EMBL" id="MFDE01000019">
    <property type="protein sequence ID" value="OGE38494.1"/>
    <property type="molecule type" value="Genomic_DNA"/>
</dbReference>
<organism evidence="3 4">
    <name type="scientific">Candidatus Daviesbacteria bacterium RIFCSPHIGHO2_12_FULL_37_11</name>
    <dbReference type="NCBI Taxonomy" id="1797777"/>
    <lineage>
        <taxon>Bacteria</taxon>
        <taxon>Candidatus Daviesiibacteriota</taxon>
    </lineage>
</organism>
<dbReference type="AlphaFoldDB" id="A0A1F5KCC8"/>
<proteinExistence type="inferred from homology"/>
<gene>
    <name evidence="3" type="ORF">A3F00_05445</name>
</gene>
<dbReference type="PANTHER" id="PTHR34477:SF1">
    <property type="entry name" value="UPF0213 PROTEIN YHBQ"/>
    <property type="match status" value="1"/>
</dbReference>
<accession>A0A1F5KCC8</accession>
<dbReference type="InterPro" id="IPR050190">
    <property type="entry name" value="UPF0213_domain"/>
</dbReference>
<dbReference type="Gene3D" id="3.40.1440.10">
    <property type="entry name" value="GIY-YIG endonuclease"/>
    <property type="match status" value="1"/>
</dbReference>
<dbReference type="SUPFAM" id="SSF82771">
    <property type="entry name" value="GIY-YIG endonuclease"/>
    <property type="match status" value="1"/>
</dbReference>